<evidence type="ECO:0000313" key="2">
    <source>
        <dbReference type="EMBL" id="ETJ03646.1"/>
    </source>
</evidence>
<organism evidence="2 3">
    <name type="scientific">Actinomyces urogenitalis DORA_12</name>
    <dbReference type="NCBI Taxonomy" id="1403939"/>
    <lineage>
        <taxon>Bacteria</taxon>
        <taxon>Bacillati</taxon>
        <taxon>Actinomycetota</taxon>
        <taxon>Actinomycetes</taxon>
        <taxon>Actinomycetales</taxon>
        <taxon>Actinomycetaceae</taxon>
        <taxon>Actinomyces</taxon>
    </lineage>
</organism>
<dbReference type="Proteomes" id="UP000018852">
    <property type="component" value="Unassembled WGS sequence"/>
</dbReference>
<name>W1VD51_9ACTO</name>
<gene>
    <name evidence="2" type="ORF">Q605_AUC00811G0003</name>
</gene>
<dbReference type="AlphaFoldDB" id="W1VD51"/>
<comment type="caution">
    <text evidence="2">The sequence shown here is derived from an EMBL/GenBank/DDBJ whole genome shotgun (WGS) entry which is preliminary data.</text>
</comment>
<feature type="region of interest" description="Disordered" evidence="1">
    <location>
        <begin position="195"/>
        <end position="220"/>
    </location>
</feature>
<sequence>MTARRSMKKRMRVIPSSRTRMTIVTHHHSRPATDSRMKADSVSALSAIGSAILPKLVMSPRERASCPSRRSVIEAMMKTSVAASLIPSRGCSMSQTKTGTSARRRTVSALAILTSGACPVWGAAPEGLLEVLIPLITHSLACACDFPSLPLRARPRRPTHLPQGCLPQGFLPRGPFLGLPAAPRPLRPARGRGARRLHLPLPHPPGDDGARCPAALLSRR</sequence>
<protein>
    <submittedName>
        <fullName evidence="2">Uncharacterized protein</fullName>
    </submittedName>
</protein>
<dbReference type="EMBL" id="AZLV01000811">
    <property type="protein sequence ID" value="ETJ03646.1"/>
    <property type="molecule type" value="Genomic_DNA"/>
</dbReference>
<evidence type="ECO:0000313" key="3">
    <source>
        <dbReference type="Proteomes" id="UP000018852"/>
    </source>
</evidence>
<evidence type="ECO:0000256" key="1">
    <source>
        <dbReference type="SAM" id="MobiDB-lite"/>
    </source>
</evidence>
<proteinExistence type="predicted"/>
<reference evidence="2 3" key="1">
    <citation type="submission" date="2013-12" db="EMBL/GenBank/DDBJ databases">
        <title>A Varibaculum cambriense genome reconstructed from a premature infant gut community with otherwise low bacterial novelty that shifts toward anaerobic metabolism during the third week of life.</title>
        <authorList>
            <person name="Brown C.T."/>
            <person name="Sharon I."/>
            <person name="Thomas B.C."/>
            <person name="Castelle C.J."/>
            <person name="Morowitz M.J."/>
            <person name="Banfield J.F."/>
        </authorList>
    </citation>
    <scope>NUCLEOTIDE SEQUENCE [LARGE SCALE GENOMIC DNA]</scope>
    <source>
        <strain evidence="3">DORA_12</strain>
    </source>
</reference>
<accession>W1VD51</accession>